<protein>
    <submittedName>
        <fullName evidence="1">Ferredoxin</fullName>
    </submittedName>
</protein>
<dbReference type="EMBL" id="JBGUAW010000001">
    <property type="protein sequence ID" value="MFA9459608.1"/>
    <property type="molecule type" value="Genomic_DNA"/>
</dbReference>
<organism evidence="1 2">
    <name type="scientific">Thiohalorhabdus methylotrophus</name>
    <dbReference type="NCBI Taxonomy" id="3242694"/>
    <lineage>
        <taxon>Bacteria</taxon>
        <taxon>Pseudomonadati</taxon>
        <taxon>Pseudomonadota</taxon>
        <taxon>Gammaproteobacteria</taxon>
        <taxon>Thiohalorhabdales</taxon>
        <taxon>Thiohalorhabdaceae</taxon>
        <taxon>Thiohalorhabdus</taxon>
    </lineage>
</organism>
<sequence length="108" mass="12412">MSQFYYSHHIFMCQNVRTDGRDCCNSDGRAGELRQYAKDRAGEWGLKKPGGVRVNQAGCLGRCSEGPCMVIYPEGIWYRYQSAEDIDEILFEHIMNGEPVTRLRLDDE</sequence>
<dbReference type="CDD" id="cd02980">
    <property type="entry name" value="TRX_Fd_family"/>
    <property type="match status" value="1"/>
</dbReference>
<dbReference type="InterPro" id="IPR036249">
    <property type="entry name" value="Thioredoxin-like_sf"/>
</dbReference>
<dbReference type="Gene3D" id="3.40.30.10">
    <property type="entry name" value="Glutaredoxin"/>
    <property type="match status" value="1"/>
</dbReference>
<dbReference type="RefSeq" id="WP_373654390.1">
    <property type="nucleotide sequence ID" value="NZ_JBGUAW010000001.1"/>
</dbReference>
<dbReference type="Proteomes" id="UP001575181">
    <property type="component" value="Unassembled WGS sequence"/>
</dbReference>
<name>A0ABV4TSX9_9GAMM</name>
<keyword evidence="2" id="KW-1185">Reference proteome</keyword>
<reference evidence="1 2" key="1">
    <citation type="submission" date="2024-08" db="EMBL/GenBank/DDBJ databases">
        <title>Whole-genome sequencing of halo(alkali)philic microorganisms from hypersaline lakes.</title>
        <authorList>
            <person name="Sorokin D.Y."/>
            <person name="Merkel A.Y."/>
            <person name="Messina E."/>
            <person name="Yakimov M."/>
        </authorList>
    </citation>
    <scope>NUCLEOTIDE SEQUENCE [LARGE SCALE GENOMIC DNA]</scope>
    <source>
        <strain evidence="1 2">Cl-TMA</strain>
    </source>
</reference>
<evidence type="ECO:0000313" key="1">
    <source>
        <dbReference type="EMBL" id="MFA9459608.1"/>
    </source>
</evidence>
<accession>A0ABV4TSX9</accession>
<evidence type="ECO:0000313" key="2">
    <source>
        <dbReference type="Proteomes" id="UP001575181"/>
    </source>
</evidence>
<comment type="caution">
    <text evidence="1">The sequence shown here is derived from an EMBL/GenBank/DDBJ whole genome shotgun (WGS) entry which is preliminary data.</text>
</comment>
<proteinExistence type="predicted"/>
<dbReference type="SUPFAM" id="SSF52833">
    <property type="entry name" value="Thioredoxin-like"/>
    <property type="match status" value="1"/>
</dbReference>
<gene>
    <name evidence="1" type="ORF">ACERLL_02040</name>
</gene>